<dbReference type="Pfam" id="PF00126">
    <property type="entry name" value="HTH_1"/>
    <property type="match status" value="1"/>
</dbReference>
<dbReference type="PANTHER" id="PTHR30126:SF5">
    <property type="entry name" value="HTH-TYPE TRANSCRIPTIONAL ACTIVATOR CMPR"/>
    <property type="match status" value="1"/>
</dbReference>
<evidence type="ECO:0000313" key="6">
    <source>
        <dbReference type="EMBL" id="GAA3527042.1"/>
    </source>
</evidence>
<name>A0ABP6V4W4_9GAMM</name>
<evidence type="ECO:0000256" key="4">
    <source>
        <dbReference type="ARBA" id="ARBA00023163"/>
    </source>
</evidence>
<dbReference type="InterPro" id="IPR036388">
    <property type="entry name" value="WH-like_DNA-bd_sf"/>
</dbReference>
<dbReference type="SUPFAM" id="SSF46785">
    <property type="entry name" value="Winged helix' DNA-binding domain"/>
    <property type="match status" value="1"/>
</dbReference>
<dbReference type="Pfam" id="PF03466">
    <property type="entry name" value="LysR_substrate"/>
    <property type="match status" value="1"/>
</dbReference>
<dbReference type="EMBL" id="BAABCX010000001">
    <property type="protein sequence ID" value="GAA3527042.1"/>
    <property type="molecule type" value="Genomic_DNA"/>
</dbReference>
<dbReference type="InterPro" id="IPR000847">
    <property type="entry name" value="LysR_HTH_N"/>
</dbReference>
<comment type="similarity">
    <text evidence="1">Belongs to the LysR transcriptional regulatory family.</text>
</comment>
<keyword evidence="4" id="KW-0804">Transcription</keyword>
<evidence type="ECO:0000256" key="3">
    <source>
        <dbReference type="ARBA" id="ARBA00023125"/>
    </source>
</evidence>
<dbReference type="PROSITE" id="PS50931">
    <property type="entry name" value="HTH_LYSR"/>
    <property type="match status" value="1"/>
</dbReference>
<sequence>MNIRHLTFRLLQVYVAVVRLGSISRAADQLHLTQPTVSQQIKRLSEAIGEPLLDIKDGKLGPTQVGTELYHAALDALSRFDDFGSFLSDARQGIRGSFSIGVVTTAKYILPRLLGPFNRHFPGVEVTIHVGNRGHILQRHQHQQDDLYLFSHPPAGEHTLSGRFIRNPLVLIAPADHWAAYRPPSRFSELLQERFLLREPGSATRMVFEEWLRERNLQLTRLMQIESNEVIRMSVEQGLGLAVLSEHTLAEGRQQLAVLALDEFPLHSHWYLVCHKNRRLPYAAANFVHYINDNLALCIDPRYIRNELELMLAHIAGQSSKSAPP</sequence>
<gene>
    <name evidence="6" type="ORF">GCM10022394_02730</name>
</gene>
<dbReference type="SUPFAM" id="SSF53850">
    <property type="entry name" value="Periplasmic binding protein-like II"/>
    <property type="match status" value="1"/>
</dbReference>
<dbReference type="RefSeq" id="WP_344953983.1">
    <property type="nucleotide sequence ID" value="NZ_BAABCX010000001.1"/>
</dbReference>
<dbReference type="Proteomes" id="UP001500795">
    <property type="component" value="Unassembled WGS sequence"/>
</dbReference>
<accession>A0ABP6V4W4</accession>
<keyword evidence="2" id="KW-0805">Transcription regulation</keyword>
<organism evidence="6 7">
    <name type="scientific">Zobellella aerophila</name>
    <dbReference type="NCBI Taxonomy" id="870480"/>
    <lineage>
        <taxon>Bacteria</taxon>
        <taxon>Pseudomonadati</taxon>
        <taxon>Pseudomonadota</taxon>
        <taxon>Gammaproteobacteria</taxon>
        <taxon>Aeromonadales</taxon>
        <taxon>Aeromonadaceae</taxon>
        <taxon>Zobellella</taxon>
    </lineage>
</organism>
<dbReference type="InterPro" id="IPR005119">
    <property type="entry name" value="LysR_subst-bd"/>
</dbReference>
<keyword evidence="7" id="KW-1185">Reference proteome</keyword>
<evidence type="ECO:0000259" key="5">
    <source>
        <dbReference type="PROSITE" id="PS50931"/>
    </source>
</evidence>
<proteinExistence type="inferred from homology"/>
<dbReference type="PANTHER" id="PTHR30126">
    <property type="entry name" value="HTH-TYPE TRANSCRIPTIONAL REGULATOR"/>
    <property type="match status" value="1"/>
</dbReference>
<dbReference type="Gene3D" id="1.10.10.10">
    <property type="entry name" value="Winged helix-like DNA-binding domain superfamily/Winged helix DNA-binding domain"/>
    <property type="match status" value="1"/>
</dbReference>
<dbReference type="Gene3D" id="3.40.190.290">
    <property type="match status" value="1"/>
</dbReference>
<comment type="caution">
    <text evidence="6">The sequence shown here is derived from an EMBL/GenBank/DDBJ whole genome shotgun (WGS) entry which is preliminary data.</text>
</comment>
<feature type="domain" description="HTH lysR-type" evidence="5">
    <location>
        <begin position="6"/>
        <end position="63"/>
    </location>
</feature>
<evidence type="ECO:0000313" key="7">
    <source>
        <dbReference type="Proteomes" id="UP001500795"/>
    </source>
</evidence>
<protein>
    <submittedName>
        <fullName evidence="6">LysR family transcriptional regulator</fullName>
    </submittedName>
</protein>
<reference evidence="7" key="1">
    <citation type="journal article" date="2019" name="Int. J. Syst. Evol. Microbiol.">
        <title>The Global Catalogue of Microorganisms (GCM) 10K type strain sequencing project: providing services to taxonomists for standard genome sequencing and annotation.</title>
        <authorList>
            <consortium name="The Broad Institute Genomics Platform"/>
            <consortium name="The Broad Institute Genome Sequencing Center for Infectious Disease"/>
            <person name="Wu L."/>
            <person name="Ma J."/>
        </authorList>
    </citation>
    <scope>NUCLEOTIDE SEQUENCE [LARGE SCALE GENOMIC DNA]</scope>
    <source>
        <strain evidence="7">JCM 17110</strain>
    </source>
</reference>
<evidence type="ECO:0000256" key="1">
    <source>
        <dbReference type="ARBA" id="ARBA00009437"/>
    </source>
</evidence>
<dbReference type="InterPro" id="IPR036390">
    <property type="entry name" value="WH_DNA-bd_sf"/>
</dbReference>
<dbReference type="PRINTS" id="PR00039">
    <property type="entry name" value="HTHLYSR"/>
</dbReference>
<keyword evidence="3" id="KW-0238">DNA-binding</keyword>
<evidence type="ECO:0000256" key="2">
    <source>
        <dbReference type="ARBA" id="ARBA00023015"/>
    </source>
</evidence>